<feature type="compositionally biased region" description="Polar residues" evidence="1">
    <location>
        <begin position="22"/>
        <end position="42"/>
    </location>
</feature>
<dbReference type="EMBL" id="NWSH01000207">
    <property type="protein sequence ID" value="PCG78416.1"/>
    <property type="molecule type" value="Genomic_DNA"/>
</dbReference>
<feature type="compositionally biased region" description="Basic and acidic residues" evidence="1">
    <location>
        <begin position="678"/>
        <end position="699"/>
    </location>
</feature>
<sequence length="815" mass="92452">MSNQRPESDSMFMQKGDGPRNKSPTRSEPTSRRNSSAKSNGSAETITVKDFFDFMKTAYQVYEHLEGDDDEGTKIDWEELTKLTVINHVIEQQERDLLYQTVYHEQKPTISKSECTIEPKNAEDRLEKRYSCSELEGKSGRRRSLPPEARVEMLGIWTEANLNCKLNDVVNEGILDSILPYLVGYKKPSKTTSVYTPIIKKVPSSTDVKKPASFGGFVDEKESRDRLGRRKSSVTIAQERNNTKQEGDVEIHVCDEVKGLKKDFRCPQKLLVSKMGYFADVTAGQRLEDMDISVHCDIQIFDWLMRWVKRDTILVADWPLLDPHNVVPILVSASFLQMEPLLHDCLIYCHAHINDIVKTSTNLACLSDALLTRLSAMYTNAELEAIRDRKDKIQSRLYCKMILSLAEPVPETLRGHYSSLATLFKCSKCNKLLGRHIAEQVPCQPASMKIDRRGNVVSSHSKDQSWSLNDYITWLYGELRSWRRVYWRLWADCHFLRCQLCDSYFPAYQMEWCSHHEQPAHMFAIEGRPSLPAGRYPCCGERAYRFETITRNTGCQFREHVPDERLAMDSSVMELYNQFRDIIAMRPPQLMFPERLTRLVGREPGEDSNGRLQCKEVFWWEGIVLIPPRPPLGLLGKLYTSNNKFNPNVRPGSPALGTSQVSAQSLAGNCSSGTVVSPERDVKTLKPLPVKDIREETLRTKKGAPGGGDSAGESGGEQSSSSDDSEQSSASAPSDEECASRRTKLRQPRKHSHSHSHPATKRTRVVGRQWISCLSARSNQDGQRRFEERAARQMRAALARSAALHQQAKSKMPPG</sequence>
<evidence type="ECO:0000259" key="2">
    <source>
        <dbReference type="Pfam" id="PF11822"/>
    </source>
</evidence>
<dbReference type="InterPro" id="IPR011333">
    <property type="entry name" value="SKP1/BTB/POZ_sf"/>
</dbReference>
<feature type="region of interest" description="Disordered" evidence="1">
    <location>
        <begin position="1"/>
        <end position="42"/>
    </location>
</feature>
<evidence type="ECO:0000256" key="1">
    <source>
        <dbReference type="SAM" id="MobiDB-lite"/>
    </source>
</evidence>
<proteinExistence type="predicted"/>
<dbReference type="SUPFAM" id="SSF54695">
    <property type="entry name" value="POZ domain"/>
    <property type="match status" value="1"/>
</dbReference>
<protein>
    <recommendedName>
        <fullName evidence="2">SANT and BTB domain-containing protein</fullName>
    </recommendedName>
</protein>
<accession>A0A2A4K323</accession>
<dbReference type="PANTHER" id="PTHR20946:SF0">
    <property type="entry name" value="SANT AND BTB DOMAIN REGULATOR OF CLASS SWITCH RECOMBINATION"/>
    <property type="match status" value="1"/>
</dbReference>
<feature type="region of interest" description="Disordered" evidence="1">
    <location>
        <begin position="668"/>
        <end position="815"/>
    </location>
</feature>
<reference evidence="3" key="1">
    <citation type="submission" date="2017-09" db="EMBL/GenBank/DDBJ databases">
        <title>Contemporary evolution of a Lepidopteran species, Heliothis virescens, in response to modern agricultural practices.</title>
        <authorList>
            <person name="Fritz M.L."/>
            <person name="Deyonke A.M."/>
            <person name="Papanicolaou A."/>
            <person name="Micinski S."/>
            <person name="Westbrook J."/>
            <person name="Gould F."/>
        </authorList>
    </citation>
    <scope>NUCLEOTIDE SEQUENCE [LARGE SCALE GENOMIC DNA]</scope>
    <source>
        <strain evidence="3">HvINT-</strain>
        <tissue evidence="3">Whole body</tissue>
    </source>
</reference>
<name>A0A2A4K323_HELVI</name>
<evidence type="ECO:0000313" key="3">
    <source>
        <dbReference type="EMBL" id="PCG78416.1"/>
    </source>
</evidence>
<dbReference type="InterPro" id="IPR021777">
    <property type="entry name" value="SANBR_BTB"/>
</dbReference>
<organism evidence="3">
    <name type="scientific">Heliothis virescens</name>
    <name type="common">Tobacco budworm moth</name>
    <dbReference type="NCBI Taxonomy" id="7102"/>
    <lineage>
        <taxon>Eukaryota</taxon>
        <taxon>Metazoa</taxon>
        <taxon>Ecdysozoa</taxon>
        <taxon>Arthropoda</taxon>
        <taxon>Hexapoda</taxon>
        <taxon>Insecta</taxon>
        <taxon>Pterygota</taxon>
        <taxon>Neoptera</taxon>
        <taxon>Endopterygota</taxon>
        <taxon>Lepidoptera</taxon>
        <taxon>Glossata</taxon>
        <taxon>Ditrysia</taxon>
        <taxon>Noctuoidea</taxon>
        <taxon>Noctuidae</taxon>
        <taxon>Heliothinae</taxon>
        <taxon>Heliothis</taxon>
    </lineage>
</organism>
<gene>
    <name evidence="3" type="ORF">B5V51_4286</name>
</gene>
<feature type="compositionally biased region" description="Gly residues" evidence="1">
    <location>
        <begin position="704"/>
        <end position="715"/>
    </location>
</feature>
<comment type="caution">
    <text evidence="3">The sequence shown here is derived from an EMBL/GenBank/DDBJ whole genome shotgun (WGS) entry which is preliminary data.</text>
</comment>
<dbReference type="AlphaFoldDB" id="A0A2A4K323"/>
<feature type="domain" description="SANT and BTB" evidence="2">
    <location>
        <begin position="249"/>
        <end position="346"/>
    </location>
</feature>
<feature type="compositionally biased region" description="Low complexity" evidence="1">
    <location>
        <begin position="716"/>
        <end position="733"/>
    </location>
</feature>
<feature type="compositionally biased region" description="Low complexity" evidence="1">
    <location>
        <begin position="793"/>
        <end position="807"/>
    </location>
</feature>
<feature type="compositionally biased region" description="Basic and acidic residues" evidence="1">
    <location>
        <begin position="782"/>
        <end position="791"/>
    </location>
</feature>
<dbReference type="Gene3D" id="3.30.710.10">
    <property type="entry name" value="Potassium Channel Kv1.1, Chain A"/>
    <property type="match status" value="1"/>
</dbReference>
<dbReference type="PANTHER" id="PTHR20946">
    <property type="entry name" value="SANT AND BTB DOMAIN REGULATOR OF CLASS SWITCH RECOMBINATION"/>
    <property type="match status" value="1"/>
</dbReference>
<dbReference type="InterPro" id="IPR045902">
    <property type="entry name" value="SANBR-like"/>
</dbReference>
<dbReference type="Pfam" id="PF11822">
    <property type="entry name" value="BTB_SANBR"/>
    <property type="match status" value="1"/>
</dbReference>
<dbReference type="STRING" id="7102.A0A2A4K323"/>
<feature type="compositionally biased region" description="Basic residues" evidence="1">
    <location>
        <begin position="741"/>
        <end position="765"/>
    </location>
</feature>